<keyword evidence="3" id="KW-1185">Reference proteome</keyword>
<keyword evidence="1" id="KW-0812">Transmembrane</keyword>
<evidence type="ECO:0000313" key="2">
    <source>
        <dbReference type="EMBL" id="MRI85868.1"/>
    </source>
</evidence>
<keyword evidence="1" id="KW-0472">Membrane</keyword>
<reference evidence="2 3" key="1">
    <citation type="submission" date="2019-11" db="EMBL/GenBank/DDBJ databases">
        <title>Characterisation of Fundicoccus ignavus gen. nov. sp. nov., a novel genus of the family Aerococcaceae isolated from bulk tank milk.</title>
        <authorList>
            <person name="Siebert A."/>
            <person name="Huptas C."/>
            <person name="Wenning M."/>
            <person name="Scherer S."/>
            <person name="Doll E.V."/>
        </authorList>
    </citation>
    <scope>NUCLEOTIDE SEQUENCE [LARGE SCALE GENOMIC DNA]</scope>
    <source>
        <strain evidence="2 3">WS4759</strain>
    </source>
</reference>
<evidence type="ECO:0000256" key="1">
    <source>
        <dbReference type="SAM" id="Phobius"/>
    </source>
</evidence>
<gene>
    <name evidence="2" type="ORF">GIY09_08315</name>
</gene>
<feature type="transmembrane region" description="Helical" evidence="1">
    <location>
        <begin position="121"/>
        <end position="137"/>
    </location>
</feature>
<sequence>MRIFLLIQALVLGAFHAYSLSAIRDKAIDRSVEFEEMFNALGKTDLVEQKVFLIRTTRWMSLLFLPYCVFSMTYFLRSGFPWVITAGFVTMVVTDYSFSLKKIKLAKTLEEAISVTLLDRIILWVTFVLLAIQVSILL</sequence>
<protein>
    <submittedName>
        <fullName evidence="2">Uncharacterized protein</fullName>
    </submittedName>
</protein>
<dbReference type="Proteomes" id="UP000430975">
    <property type="component" value="Unassembled WGS sequence"/>
</dbReference>
<keyword evidence="1" id="KW-1133">Transmembrane helix</keyword>
<dbReference type="EMBL" id="WJQS01000007">
    <property type="protein sequence ID" value="MRI85868.1"/>
    <property type="molecule type" value="Genomic_DNA"/>
</dbReference>
<feature type="transmembrane region" description="Helical" evidence="1">
    <location>
        <begin position="80"/>
        <end position="100"/>
    </location>
</feature>
<accession>A0A6I2GN11</accession>
<dbReference type="AlphaFoldDB" id="A0A6I2GN11"/>
<proteinExistence type="predicted"/>
<evidence type="ECO:0000313" key="3">
    <source>
        <dbReference type="Proteomes" id="UP000430975"/>
    </source>
</evidence>
<organism evidence="2 3">
    <name type="scientific">Fundicoccus ignavus</name>
    <dbReference type="NCBI Taxonomy" id="2664442"/>
    <lineage>
        <taxon>Bacteria</taxon>
        <taxon>Bacillati</taxon>
        <taxon>Bacillota</taxon>
        <taxon>Bacilli</taxon>
        <taxon>Lactobacillales</taxon>
        <taxon>Aerococcaceae</taxon>
        <taxon>Fundicoccus</taxon>
    </lineage>
</organism>
<comment type="caution">
    <text evidence="2">The sequence shown here is derived from an EMBL/GenBank/DDBJ whole genome shotgun (WGS) entry which is preliminary data.</text>
</comment>
<dbReference type="RefSeq" id="WP_153863720.1">
    <property type="nucleotide sequence ID" value="NZ_WJQS01000007.1"/>
</dbReference>
<name>A0A6I2GN11_9LACT</name>